<name>A0A934R5C5_9BACT</name>
<feature type="coiled-coil region" evidence="2">
    <location>
        <begin position="3"/>
        <end position="59"/>
    </location>
</feature>
<evidence type="ECO:0000259" key="3">
    <source>
        <dbReference type="Pfam" id="PF05065"/>
    </source>
</evidence>
<dbReference type="Gene3D" id="3.30.2400.10">
    <property type="entry name" value="Major capsid protein gp5"/>
    <property type="match status" value="1"/>
</dbReference>
<sequence>MKLKQLQEKRGSLMKQCREILDKAQAETRSLTPDEQSKLAELETEMDGVNSTLEAEVRQLARESANPVQLNRQEQRSVDRFDLGVTLRSLANGTALEGVELEMVQEGTKEARDAGIPSNRGVMLPSMLVCRGRENRDMTATGTTSTTGDQGGQSIQTEVRGLIGDFYNRSIMASMGATVLSGLTGNLNLPRFIQGTAAAKKAENASADEVSPTLATLSLQPKRLPAFIDLSDQLLMQSSSNIEAFVRAQLILQMLATQEVAFFHGTGTNEANGLAGTSGIGSVAGGTNGAAPTYAHMLALEEAIDAVNALSGNLGYASNGQIRKKLKQTLENPSATDNGWVLNKENRINGYRAEFSNAISRTLTKGTANAVASAIFFGNWSDYIIAYWGGLNLELIRDSTNAKTGMHCLVANTYYDGGVIRPKSFSAMLDALGA</sequence>
<keyword evidence="5" id="KW-1185">Reference proteome</keyword>
<accession>A0A934R5C5</accession>
<dbReference type="SUPFAM" id="SSF56563">
    <property type="entry name" value="Major capsid protein gp5"/>
    <property type="match status" value="1"/>
</dbReference>
<evidence type="ECO:0000256" key="1">
    <source>
        <dbReference type="ARBA" id="ARBA00004328"/>
    </source>
</evidence>
<dbReference type="InterPro" id="IPR054612">
    <property type="entry name" value="Phage_capsid-like_C"/>
</dbReference>
<feature type="domain" description="Phage capsid-like C-terminal" evidence="3">
    <location>
        <begin position="161"/>
        <end position="427"/>
    </location>
</feature>
<dbReference type="InterPro" id="IPR024455">
    <property type="entry name" value="Phage_capsid"/>
</dbReference>
<dbReference type="Proteomes" id="UP000600139">
    <property type="component" value="Unassembled WGS sequence"/>
</dbReference>
<proteinExistence type="predicted"/>
<protein>
    <submittedName>
        <fullName evidence="4">Phage major capsid protein</fullName>
    </submittedName>
</protein>
<comment type="subcellular location">
    <subcellularLocation>
        <location evidence="1">Virion</location>
    </subcellularLocation>
</comment>
<dbReference type="Pfam" id="PF05065">
    <property type="entry name" value="Phage_capsid"/>
    <property type="match status" value="1"/>
</dbReference>
<reference evidence="4" key="1">
    <citation type="submission" date="2021-01" db="EMBL/GenBank/DDBJ databases">
        <title>Modified the classification status of verrucomicrobia.</title>
        <authorList>
            <person name="Feng X."/>
        </authorList>
    </citation>
    <scope>NUCLEOTIDE SEQUENCE</scope>
    <source>
        <strain evidence="4">JCM 18052</strain>
    </source>
</reference>
<keyword evidence="2" id="KW-0175">Coiled coil</keyword>
<organism evidence="4 5">
    <name type="scientific">Luteolibacter yonseiensis</name>
    <dbReference type="NCBI Taxonomy" id="1144680"/>
    <lineage>
        <taxon>Bacteria</taxon>
        <taxon>Pseudomonadati</taxon>
        <taxon>Verrucomicrobiota</taxon>
        <taxon>Verrucomicrobiia</taxon>
        <taxon>Verrucomicrobiales</taxon>
        <taxon>Verrucomicrobiaceae</taxon>
        <taxon>Luteolibacter</taxon>
    </lineage>
</organism>
<dbReference type="NCBIfam" id="TIGR01554">
    <property type="entry name" value="major_cap_HK97"/>
    <property type="match status" value="1"/>
</dbReference>
<gene>
    <name evidence="4" type="ORF">JIN84_12945</name>
</gene>
<dbReference type="AlphaFoldDB" id="A0A934R5C5"/>
<evidence type="ECO:0000313" key="5">
    <source>
        <dbReference type="Proteomes" id="UP000600139"/>
    </source>
</evidence>
<evidence type="ECO:0000313" key="4">
    <source>
        <dbReference type="EMBL" id="MBK1816526.1"/>
    </source>
</evidence>
<dbReference type="EMBL" id="JAENIK010000011">
    <property type="protein sequence ID" value="MBK1816526.1"/>
    <property type="molecule type" value="Genomic_DNA"/>
</dbReference>
<evidence type="ECO:0000256" key="2">
    <source>
        <dbReference type="SAM" id="Coils"/>
    </source>
</evidence>
<comment type="caution">
    <text evidence="4">The sequence shown here is derived from an EMBL/GenBank/DDBJ whole genome shotgun (WGS) entry which is preliminary data.</text>
</comment>
<dbReference type="RefSeq" id="WP_200351459.1">
    <property type="nucleotide sequence ID" value="NZ_BAABHZ010000006.1"/>
</dbReference>